<name>A0A1Q9AYD8_9HYPH</name>
<dbReference type="EMBL" id="MKIP01000037">
    <property type="protein sequence ID" value="OLP60430.1"/>
    <property type="molecule type" value="Genomic_DNA"/>
</dbReference>
<organism evidence="1 2">
    <name type="scientific">Xaviernesmea oryzae</name>
    <dbReference type="NCBI Taxonomy" id="464029"/>
    <lineage>
        <taxon>Bacteria</taxon>
        <taxon>Pseudomonadati</taxon>
        <taxon>Pseudomonadota</taxon>
        <taxon>Alphaproteobacteria</taxon>
        <taxon>Hyphomicrobiales</taxon>
        <taxon>Rhizobiaceae</taxon>
        <taxon>Rhizobium/Agrobacterium group</taxon>
        <taxon>Xaviernesmea</taxon>
    </lineage>
</organism>
<comment type="caution">
    <text evidence="1">The sequence shown here is derived from an EMBL/GenBank/DDBJ whole genome shotgun (WGS) entry which is preliminary data.</text>
</comment>
<keyword evidence="2" id="KW-1185">Reference proteome</keyword>
<dbReference type="SUPFAM" id="SSF53795">
    <property type="entry name" value="PEP carboxykinase-like"/>
    <property type="match status" value="1"/>
</dbReference>
<dbReference type="AlphaFoldDB" id="A0A1Q9AYD8"/>
<evidence type="ECO:0000313" key="1">
    <source>
        <dbReference type="EMBL" id="OLP60430.1"/>
    </source>
</evidence>
<proteinExistence type="predicted"/>
<evidence type="ECO:0008006" key="3">
    <source>
        <dbReference type="Google" id="ProtNLM"/>
    </source>
</evidence>
<dbReference type="OrthoDB" id="8326226at2"/>
<dbReference type="Gene3D" id="3.40.50.300">
    <property type="entry name" value="P-loop containing nucleotide triphosphate hydrolases"/>
    <property type="match status" value="1"/>
</dbReference>
<dbReference type="Proteomes" id="UP000186364">
    <property type="component" value="Unassembled WGS sequence"/>
</dbReference>
<sequence>MSGTFIHATAVVVGTTGLLFIGPSGSGKTILALAAVEGARRAGLFSAFVGDDQVLIASEGGVIIARQPPVIAGLAEIRGSAIVPVFHVPAAVMDYAVRPVALEGVERIAPEDERAELAPGISLPLIRLPHGDGVDPTLRLGLLLAAQAHKMH</sequence>
<dbReference type="RefSeq" id="WP_075627452.1">
    <property type="nucleotide sequence ID" value="NZ_FOAM01000001.1"/>
</dbReference>
<reference evidence="1 2" key="1">
    <citation type="submission" date="2016-09" db="EMBL/GenBank/DDBJ databases">
        <title>Rhizobium sp. nov., a novel species isolated from the rice rhizosphere.</title>
        <authorList>
            <person name="Zhao J."/>
            <person name="Zhang X."/>
        </authorList>
    </citation>
    <scope>NUCLEOTIDE SEQUENCE [LARGE SCALE GENOMIC DNA]</scope>
    <source>
        <strain evidence="1 2">1.7048</strain>
    </source>
</reference>
<gene>
    <name evidence="1" type="ORF">BJF93_15960</name>
</gene>
<protein>
    <recommendedName>
        <fullName evidence="3">HPr kinase/phosphorylase</fullName>
    </recommendedName>
</protein>
<accession>A0A1Q9AYD8</accession>
<evidence type="ECO:0000313" key="2">
    <source>
        <dbReference type="Proteomes" id="UP000186364"/>
    </source>
</evidence>
<dbReference type="InterPro" id="IPR027417">
    <property type="entry name" value="P-loop_NTPase"/>
</dbReference>